<evidence type="ECO:0000256" key="1">
    <source>
        <dbReference type="SAM" id="MobiDB-lite"/>
    </source>
</evidence>
<dbReference type="InParanoid" id="G2Y307"/>
<dbReference type="EMBL" id="FQ790285">
    <property type="protein sequence ID" value="CCD47047.1"/>
    <property type="molecule type" value="Genomic_DNA"/>
</dbReference>
<evidence type="ECO:0000313" key="2">
    <source>
        <dbReference type="EMBL" id="CCD47047.1"/>
    </source>
</evidence>
<feature type="region of interest" description="Disordered" evidence="1">
    <location>
        <begin position="156"/>
        <end position="189"/>
    </location>
</feature>
<proteinExistence type="predicted"/>
<feature type="compositionally biased region" description="Basic and acidic residues" evidence="1">
    <location>
        <begin position="173"/>
        <end position="189"/>
    </location>
</feature>
<feature type="compositionally biased region" description="Basic residues" evidence="1">
    <location>
        <begin position="162"/>
        <end position="171"/>
    </location>
</feature>
<gene>
    <name evidence="2" type="ORF">BofuT4_P039490.1</name>
</gene>
<dbReference type="AlphaFoldDB" id="G2Y307"/>
<protein>
    <submittedName>
        <fullName evidence="2">Uncharacterized protein</fullName>
    </submittedName>
</protein>
<organism evidence="2 3">
    <name type="scientific">Botryotinia fuckeliana (strain T4)</name>
    <name type="common">Noble rot fungus</name>
    <name type="synonym">Botrytis cinerea</name>
    <dbReference type="NCBI Taxonomy" id="999810"/>
    <lineage>
        <taxon>Eukaryota</taxon>
        <taxon>Fungi</taxon>
        <taxon>Dikarya</taxon>
        <taxon>Ascomycota</taxon>
        <taxon>Pezizomycotina</taxon>
        <taxon>Leotiomycetes</taxon>
        <taxon>Helotiales</taxon>
        <taxon>Sclerotiniaceae</taxon>
        <taxon>Botrytis</taxon>
    </lineage>
</organism>
<name>G2Y307_BOTF4</name>
<sequence length="189" mass="21517">MHLAHKYHQLGVEGCASENVLLHIASDELIAVLSHCASDFSGLRSACIHKVTSSSPRCSSRGQICKTAQGMVYKLTNMKLIHAKASEYDMERVRMSAFVAYLYWSGDVAQNQMTEEHSQSWIKRIQKRQAFVHVSAPEVSIKVQLSRAMQDNLSLDQDGISRRRRRSRTARASHSEEERKKTPEFIIRE</sequence>
<reference evidence="3" key="1">
    <citation type="journal article" date="2011" name="PLoS Genet.">
        <title>Genomic analysis of the necrotrophic fungal pathogens Sclerotinia sclerotiorum and Botrytis cinerea.</title>
        <authorList>
            <person name="Amselem J."/>
            <person name="Cuomo C.A."/>
            <person name="van Kan J.A."/>
            <person name="Viaud M."/>
            <person name="Benito E.P."/>
            <person name="Couloux A."/>
            <person name="Coutinho P.M."/>
            <person name="de Vries R.P."/>
            <person name="Dyer P.S."/>
            <person name="Fillinger S."/>
            <person name="Fournier E."/>
            <person name="Gout L."/>
            <person name="Hahn M."/>
            <person name="Kohn L."/>
            <person name="Lapalu N."/>
            <person name="Plummer K.M."/>
            <person name="Pradier J.M."/>
            <person name="Quevillon E."/>
            <person name="Sharon A."/>
            <person name="Simon A."/>
            <person name="ten Have A."/>
            <person name="Tudzynski B."/>
            <person name="Tudzynski P."/>
            <person name="Wincker P."/>
            <person name="Andrew M."/>
            <person name="Anthouard V."/>
            <person name="Beever R.E."/>
            <person name="Beffa R."/>
            <person name="Benoit I."/>
            <person name="Bouzid O."/>
            <person name="Brault B."/>
            <person name="Chen Z."/>
            <person name="Choquer M."/>
            <person name="Collemare J."/>
            <person name="Cotton P."/>
            <person name="Danchin E.G."/>
            <person name="Da Silva C."/>
            <person name="Gautier A."/>
            <person name="Giraud C."/>
            <person name="Giraud T."/>
            <person name="Gonzalez C."/>
            <person name="Grossetete S."/>
            <person name="Guldener U."/>
            <person name="Henrissat B."/>
            <person name="Howlett B.J."/>
            <person name="Kodira C."/>
            <person name="Kretschmer M."/>
            <person name="Lappartient A."/>
            <person name="Leroch M."/>
            <person name="Levis C."/>
            <person name="Mauceli E."/>
            <person name="Neuveglise C."/>
            <person name="Oeser B."/>
            <person name="Pearson M."/>
            <person name="Poulain J."/>
            <person name="Poussereau N."/>
            <person name="Quesneville H."/>
            <person name="Rascle C."/>
            <person name="Schumacher J."/>
            <person name="Segurens B."/>
            <person name="Sexton A."/>
            <person name="Silva E."/>
            <person name="Sirven C."/>
            <person name="Soanes D.M."/>
            <person name="Talbot N.J."/>
            <person name="Templeton M."/>
            <person name="Yandava C."/>
            <person name="Yarden O."/>
            <person name="Zeng Q."/>
            <person name="Rollins J.A."/>
            <person name="Lebrun M.H."/>
            <person name="Dickman M."/>
        </authorList>
    </citation>
    <scope>NUCLEOTIDE SEQUENCE [LARGE SCALE GENOMIC DNA]</scope>
    <source>
        <strain evidence="3">T4</strain>
    </source>
</reference>
<dbReference type="HOGENOM" id="CLU_1434246_0_0_1"/>
<evidence type="ECO:0000313" key="3">
    <source>
        <dbReference type="Proteomes" id="UP000008177"/>
    </source>
</evidence>
<dbReference type="Proteomes" id="UP000008177">
    <property type="component" value="Unplaced contigs"/>
</dbReference>
<accession>G2Y307</accession>